<evidence type="ECO:0000313" key="1">
    <source>
        <dbReference type="EMBL" id="MED6281319.1"/>
    </source>
</evidence>
<protein>
    <submittedName>
        <fullName evidence="1">Uncharacterized protein</fullName>
    </submittedName>
</protein>
<name>A0ABU7E654_9TELE</name>
<accession>A0ABU7E654</accession>
<gene>
    <name evidence="1" type="ORF">CHARACLAT_020087</name>
</gene>
<dbReference type="Proteomes" id="UP001352852">
    <property type="component" value="Unassembled WGS sequence"/>
</dbReference>
<organism evidence="1 2">
    <name type="scientific">Characodon lateralis</name>
    <dbReference type="NCBI Taxonomy" id="208331"/>
    <lineage>
        <taxon>Eukaryota</taxon>
        <taxon>Metazoa</taxon>
        <taxon>Chordata</taxon>
        <taxon>Craniata</taxon>
        <taxon>Vertebrata</taxon>
        <taxon>Euteleostomi</taxon>
        <taxon>Actinopterygii</taxon>
        <taxon>Neopterygii</taxon>
        <taxon>Teleostei</taxon>
        <taxon>Neoteleostei</taxon>
        <taxon>Acanthomorphata</taxon>
        <taxon>Ovalentaria</taxon>
        <taxon>Atherinomorphae</taxon>
        <taxon>Cyprinodontiformes</taxon>
        <taxon>Goodeidae</taxon>
        <taxon>Characodon</taxon>
    </lineage>
</organism>
<comment type="caution">
    <text evidence="1">The sequence shown here is derived from an EMBL/GenBank/DDBJ whole genome shotgun (WGS) entry which is preliminary data.</text>
</comment>
<evidence type="ECO:0000313" key="2">
    <source>
        <dbReference type="Proteomes" id="UP001352852"/>
    </source>
</evidence>
<reference evidence="1 2" key="1">
    <citation type="submission" date="2021-06" db="EMBL/GenBank/DDBJ databases">
        <authorList>
            <person name="Palmer J.M."/>
        </authorList>
    </citation>
    <scope>NUCLEOTIDE SEQUENCE [LARGE SCALE GENOMIC DNA]</scope>
    <source>
        <strain evidence="1 2">CL_MEX2019</strain>
        <tissue evidence="1">Muscle</tissue>
    </source>
</reference>
<dbReference type="EMBL" id="JAHUTJ010042856">
    <property type="protein sequence ID" value="MED6281319.1"/>
    <property type="molecule type" value="Genomic_DNA"/>
</dbReference>
<proteinExistence type="predicted"/>
<keyword evidence="2" id="KW-1185">Reference proteome</keyword>
<sequence length="148" mass="16415">MNNLNQTDLKSTELNLSFILKGQTGSPFMVRFCLTVLEEIPAGILRLRSIQDRTHRGEGAGQQQCSGSVCRTYLSLRPGWTLPDCLVHPPWVHSLWLKPIRGGSPELFNRKETKQGAGVLTTTADRLPSANLRLISCMLSVVSRRSLA</sequence>